<evidence type="ECO:0000259" key="5">
    <source>
        <dbReference type="Pfam" id="PF00535"/>
    </source>
</evidence>
<dbReference type="Pfam" id="PF00535">
    <property type="entry name" value="Glycos_transf_2"/>
    <property type="match status" value="1"/>
</dbReference>
<evidence type="ECO:0000313" key="6">
    <source>
        <dbReference type="EMBL" id="MBC5668864.1"/>
    </source>
</evidence>
<feature type="domain" description="Glycosyltransferase 2-like" evidence="5">
    <location>
        <begin position="7"/>
        <end position="127"/>
    </location>
</feature>
<keyword evidence="7" id="KW-1185">Reference proteome</keyword>
<dbReference type="Gene3D" id="3.90.550.10">
    <property type="entry name" value="Spore Coat Polysaccharide Biosynthesis Protein SpsA, Chain A"/>
    <property type="match status" value="1"/>
</dbReference>
<protein>
    <submittedName>
        <fullName evidence="6">Glycosyltransferase family 2 protein</fullName>
    </submittedName>
</protein>
<dbReference type="PANTHER" id="PTHR43179:SF12">
    <property type="entry name" value="GALACTOFURANOSYLTRANSFERASE GLFT2"/>
    <property type="match status" value="1"/>
</dbReference>
<comment type="caution">
    <text evidence="6">The sequence shown here is derived from an EMBL/GenBank/DDBJ whole genome shotgun (WGS) entry which is preliminary data.</text>
</comment>
<gene>
    <name evidence="6" type="ORF">H8S00_12890</name>
</gene>
<name>A0ABR7F5H8_9FIRM</name>
<keyword evidence="4" id="KW-0808">Transferase</keyword>
<keyword evidence="3" id="KW-0328">Glycosyltransferase</keyword>
<reference evidence="6 7" key="1">
    <citation type="submission" date="2020-08" db="EMBL/GenBank/DDBJ databases">
        <title>Genome public.</title>
        <authorList>
            <person name="Liu C."/>
            <person name="Sun Q."/>
        </authorList>
    </citation>
    <scope>NUCLEOTIDE SEQUENCE [LARGE SCALE GENOMIC DNA]</scope>
    <source>
        <strain evidence="6 7">BX4</strain>
    </source>
</reference>
<organism evidence="6 7">
    <name type="scientific">Eubacterium segne</name>
    <dbReference type="NCBI Taxonomy" id="2763045"/>
    <lineage>
        <taxon>Bacteria</taxon>
        <taxon>Bacillati</taxon>
        <taxon>Bacillota</taxon>
        <taxon>Clostridia</taxon>
        <taxon>Eubacteriales</taxon>
        <taxon>Eubacteriaceae</taxon>
        <taxon>Eubacterium</taxon>
    </lineage>
</organism>
<dbReference type="Proteomes" id="UP000597877">
    <property type="component" value="Unassembled WGS sequence"/>
</dbReference>
<evidence type="ECO:0000256" key="2">
    <source>
        <dbReference type="ARBA" id="ARBA00006739"/>
    </source>
</evidence>
<sequence length="295" mass="33879">MIENVLVVLNYNDYNTIEKFLNNAVHIESIDKLIVVDNCSTDNSFEKLRAFESEKTDVIKTEKNGGYAYGNNFGIKYAMDKYSPKYVFVSNPDVEFDAEAINSILGFFENKEQKNIKIGVVTGSMVTTTQAKICPAWKLPTYADCLWENMIVLRKLLKIKGVYYDRNYFQQNESRVDVVSGAFFAVKAETFLDVGMFDEGTFLYGEENILAFKLKSKGYVSYVLNNHNFLHHHSVSISKSIKSTGKRLDLAYESRCLYLDKYLKAGKIKKIIHTVTYRLGKMNYLLLSKLLSHRK</sequence>
<evidence type="ECO:0000256" key="4">
    <source>
        <dbReference type="ARBA" id="ARBA00022679"/>
    </source>
</evidence>
<comment type="similarity">
    <text evidence="2">Belongs to the glycosyltransferase 2 family.</text>
</comment>
<dbReference type="RefSeq" id="WP_186840682.1">
    <property type="nucleotide sequence ID" value="NZ_JACOOZ010000011.1"/>
</dbReference>
<evidence type="ECO:0000256" key="3">
    <source>
        <dbReference type="ARBA" id="ARBA00022676"/>
    </source>
</evidence>
<evidence type="ECO:0000256" key="1">
    <source>
        <dbReference type="ARBA" id="ARBA00004776"/>
    </source>
</evidence>
<accession>A0ABR7F5H8</accession>
<proteinExistence type="inferred from homology"/>
<dbReference type="InterPro" id="IPR001173">
    <property type="entry name" value="Glyco_trans_2-like"/>
</dbReference>
<dbReference type="SUPFAM" id="SSF53448">
    <property type="entry name" value="Nucleotide-diphospho-sugar transferases"/>
    <property type="match status" value="1"/>
</dbReference>
<dbReference type="EMBL" id="JACOOZ010000011">
    <property type="protein sequence ID" value="MBC5668864.1"/>
    <property type="molecule type" value="Genomic_DNA"/>
</dbReference>
<comment type="pathway">
    <text evidence="1">Cell wall biogenesis; cell wall polysaccharide biosynthesis.</text>
</comment>
<dbReference type="PANTHER" id="PTHR43179">
    <property type="entry name" value="RHAMNOSYLTRANSFERASE WBBL"/>
    <property type="match status" value="1"/>
</dbReference>
<dbReference type="InterPro" id="IPR029044">
    <property type="entry name" value="Nucleotide-diphossugar_trans"/>
</dbReference>
<evidence type="ECO:0000313" key="7">
    <source>
        <dbReference type="Proteomes" id="UP000597877"/>
    </source>
</evidence>